<keyword evidence="2" id="KW-1185">Reference proteome</keyword>
<protein>
    <submittedName>
        <fullName evidence="1">Uncharacterized protein</fullName>
    </submittedName>
</protein>
<dbReference type="AlphaFoldDB" id="W1PC67"/>
<sequence length="111" mass="12685">MTSDIVTSTLNPFEPRSPPPNSQFFFSFPLQNRRNTFIPPSMKWLMFLYCAIPHSIKELIYCGSDATDFHRISWKEIVKFYTGCGLFEGDIIGRARGLIEGLRAVVYGDTL</sequence>
<dbReference type="Proteomes" id="UP000017836">
    <property type="component" value="Unassembled WGS sequence"/>
</dbReference>
<dbReference type="Gramene" id="ERN07522">
    <property type="protein sequence ID" value="ERN07522"/>
    <property type="gene ID" value="AMTR_s00154p00035810"/>
</dbReference>
<dbReference type="HOGENOM" id="CLU_2161844_0_0_1"/>
<name>W1PC67_AMBTC</name>
<proteinExistence type="predicted"/>
<reference evidence="2" key="1">
    <citation type="journal article" date="2013" name="Science">
        <title>The Amborella genome and the evolution of flowering plants.</title>
        <authorList>
            <consortium name="Amborella Genome Project"/>
        </authorList>
    </citation>
    <scope>NUCLEOTIDE SEQUENCE [LARGE SCALE GENOMIC DNA]</scope>
</reference>
<gene>
    <name evidence="1" type="ORF">AMTR_s00154p00035810</name>
</gene>
<dbReference type="EMBL" id="KI393735">
    <property type="protein sequence ID" value="ERN07522.1"/>
    <property type="molecule type" value="Genomic_DNA"/>
</dbReference>
<evidence type="ECO:0000313" key="2">
    <source>
        <dbReference type="Proteomes" id="UP000017836"/>
    </source>
</evidence>
<organism evidence="1 2">
    <name type="scientific">Amborella trichopoda</name>
    <dbReference type="NCBI Taxonomy" id="13333"/>
    <lineage>
        <taxon>Eukaryota</taxon>
        <taxon>Viridiplantae</taxon>
        <taxon>Streptophyta</taxon>
        <taxon>Embryophyta</taxon>
        <taxon>Tracheophyta</taxon>
        <taxon>Spermatophyta</taxon>
        <taxon>Magnoliopsida</taxon>
        <taxon>Amborellales</taxon>
        <taxon>Amborellaceae</taxon>
        <taxon>Amborella</taxon>
    </lineage>
</organism>
<accession>W1PC67</accession>
<evidence type="ECO:0000313" key="1">
    <source>
        <dbReference type="EMBL" id="ERN07522.1"/>
    </source>
</evidence>